<accession>A0ABT0K402</accession>
<feature type="transmembrane region" description="Helical" evidence="8">
    <location>
        <begin position="77"/>
        <end position="95"/>
    </location>
</feature>
<comment type="caution">
    <text evidence="9">The sequence shown here is derived from an EMBL/GenBank/DDBJ whole genome shotgun (WGS) entry which is preliminary data.</text>
</comment>
<dbReference type="CDD" id="cd06550">
    <property type="entry name" value="TM_ABC_iron-siderophores_like"/>
    <property type="match status" value="1"/>
</dbReference>
<evidence type="ECO:0000313" key="9">
    <source>
        <dbReference type="EMBL" id="MCK9878244.1"/>
    </source>
</evidence>
<keyword evidence="7 8" id="KW-0472">Membrane</keyword>
<evidence type="ECO:0000256" key="6">
    <source>
        <dbReference type="ARBA" id="ARBA00022989"/>
    </source>
</evidence>
<protein>
    <submittedName>
        <fullName evidence="9">Iron chelate uptake ABC transporter family permease subunit</fullName>
    </submittedName>
</protein>
<dbReference type="SUPFAM" id="SSF81345">
    <property type="entry name" value="ABC transporter involved in vitamin B12 uptake, BtuC"/>
    <property type="match status" value="1"/>
</dbReference>
<keyword evidence="5 8" id="KW-0812">Transmembrane</keyword>
<evidence type="ECO:0000256" key="8">
    <source>
        <dbReference type="SAM" id="Phobius"/>
    </source>
</evidence>
<dbReference type="PANTHER" id="PTHR30472:SF24">
    <property type="entry name" value="FERRIC ENTEROBACTIN TRANSPORT SYSTEM PERMEASE PROTEIN FEPG"/>
    <property type="match status" value="1"/>
</dbReference>
<comment type="similarity">
    <text evidence="2">Belongs to the binding-protein-dependent transport system permease family. FecCD subfamily.</text>
</comment>
<sequence length="344" mass="34982">MSGGQLLGVASGRIALRMRPRTLTVSTILAVGVLVLGVWTLMTGDYPASPGEVVRSLVGHGPPGLEVIVNRFRLPRLLIAIAVGAALGVAGGIFQSISANPLGSPDIIGLTTGSATGALAVILVFPHAAVGVPVGALLGGLVTAALVYLLALRDGSLGSRLVLVGIGVTAILESVNGYLLSRASLADAQAAQLWIVGSLNGRGWSYAWPVWAACGVLVPVALVLGRPLAILEQGDDTAAALGVPVRRTRLSLFGCGVALTTTATVAAGPVAFVALAAPQIARRLVRRATPSLGSAALTGSLIMVAADFAGQHLFGRTQLPVGLATGAIGGVYLLWLLSREWRTR</sequence>
<dbReference type="Proteomes" id="UP001201873">
    <property type="component" value="Unassembled WGS sequence"/>
</dbReference>
<keyword evidence="3" id="KW-0813">Transport</keyword>
<evidence type="ECO:0000256" key="2">
    <source>
        <dbReference type="ARBA" id="ARBA00007935"/>
    </source>
</evidence>
<proteinExistence type="inferred from homology"/>
<reference evidence="9 10" key="1">
    <citation type="submission" date="2022-04" db="EMBL/GenBank/DDBJ databases">
        <title>Genome diversity in the genus Frankia.</title>
        <authorList>
            <person name="Carlos-Shanley C."/>
            <person name="Hahn D."/>
        </authorList>
    </citation>
    <scope>NUCLEOTIDE SEQUENCE [LARGE SCALE GENOMIC DNA]</scope>
    <source>
        <strain evidence="9 10">Ag45/Mut15</strain>
    </source>
</reference>
<feature type="transmembrane region" description="Helical" evidence="8">
    <location>
        <begin position="208"/>
        <end position="230"/>
    </location>
</feature>
<evidence type="ECO:0000256" key="1">
    <source>
        <dbReference type="ARBA" id="ARBA00004651"/>
    </source>
</evidence>
<evidence type="ECO:0000256" key="5">
    <source>
        <dbReference type="ARBA" id="ARBA00022692"/>
    </source>
</evidence>
<dbReference type="InterPro" id="IPR037294">
    <property type="entry name" value="ABC_BtuC-like"/>
</dbReference>
<feature type="transmembrane region" description="Helical" evidence="8">
    <location>
        <begin position="318"/>
        <end position="337"/>
    </location>
</feature>
<keyword evidence="4" id="KW-1003">Cell membrane</keyword>
<evidence type="ECO:0000256" key="3">
    <source>
        <dbReference type="ARBA" id="ARBA00022448"/>
    </source>
</evidence>
<name>A0ABT0K402_9ACTN</name>
<dbReference type="Pfam" id="PF01032">
    <property type="entry name" value="FecCD"/>
    <property type="match status" value="1"/>
</dbReference>
<dbReference type="EMBL" id="JALKFT010000029">
    <property type="protein sequence ID" value="MCK9878244.1"/>
    <property type="molecule type" value="Genomic_DNA"/>
</dbReference>
<keyword evidence="6 8" id="KW-1133">Transmembrane helix</keyword>
<dbReference type="PANTHER" id="PTHR30472">
    <property type="entry name" value="FERRIC ENTEROBACTIN TRANSPORT SYSTEM PERMEASE PROTEIN"/>
    <property type="match status" value="1"/>
</dbReference>
<evidence type="ECO:0000313" key="10">
    <source>
        <dbReference type="Proteomes" id="UP001201873"/>
    </source>
</evidence>
<organism evidence="9 10">
    <name type="scientific">Frankia umida</name>
    <dbReference type="NCBI Taxonomy" id="573489"/>
    <lineage>
        <taxon>Bacteria</taxon>
        <taxon>Bacillati</taxon>
        <taxon>Actinomycetota</taxon>
        <taxon>Actinomycetes</taxon>
        <taxon>Frankiales</taxon>
        <taxon>Frankiaceae</taxon>
        <taxon>Frankia</taxon>
    </lineage>
</organism>
<keyword evidence="10" id="KW-1185">Reference proteome</keyword>
<evidence type="ECO:0000256" key="4">
    <source>
        <dbReference type="ARBA" id="ARBA00022475"/>
    </source>
</evidence>
<gene>
    <name evidence="9" type="ORF">MXD59_21145</name>
</gene>
<feature type="transmembrane region" description="Helical" evidence="8">
    <location>
        <begin position="107"/>
        <end position="125"/>
    </location>
</feature>
<feature type="transmembrane region" description="Helical" evidence="8">
    <location>
        <begin position="288"/>
        <end position="306"/>
    </location>
</feature>
<feature type="transmembrane region" description="Helical" evidence="8">
    <location>
        <begin position="131"/>
        <end position="151"/>
    </location>
</feature>
<evidence type="ECO:0000256" key="7">
    <source>
        <dbReference type="ARBA" id="ARBA00023136"/>
    </source>
</evidence>
<feature type="transmembrane region" description="Helical" evidence="8">
    <location>
        <begin position="23"/>
        <end position="42"/>
    </location>
</feature>
<dbReference type="Gene3D" id="1.10.3470.10">
    <property type="entry name" value="ABC transporter involved in vitamin B12 uptake, BtuC"/>
    <property type="match status" value="1"/>
</dbReference>
<feature type="transmembrane region" description="Helical" evidence="8">
    <location>
        <begin position="250"/>
        <end position="276"/>
    </location>
</feature>
<comment type="subcellular location">
    <subcellularLocation>
        <location evidence="1">Cell membrane</location>
        <topology evidence="1">Multi-pass membrane protein</topology>
    </subcellularLocation>
</comment>
<dbReference type="InterPro" id="IPR000522">
    <property type="entry name" value="ABC_transptr_permease_BtuC"/>
</dbReference>